<organism evidence="5">
    <name type="scientific">Rhodotorula toruloides</name>
    <name type="common">Yeast</name>
    <name type="synonym">Rhodosporidium toruloides</name>
    <dbReference type="NCBI Taxonomy" id="5286"/>
    <lineage>
        <taxon>Eukaryota</taxon>
        <taxon>Fungi</taxon>
        <taxon>Dikarya</taxon>
        <taxon>Basidiomycota</taxon>
        <taxon>Pucciniomycotina</taxon>
        <taxon>Microbotryomycetes</taxon>
        <taxon>Sporidiobolales</taxon>
        <taxon>Sporidiobolaceae</taxon>
        <taxon>Rhodotorula</taxon>
    </lineage>
</organism>
<proteinExistence type="predicted"/>
<keyword evidence="2" id="KW-0863">Zinc-finger</keyword>
<dbReference type="InterPro" id="IPR002893">
    <property type="entry name" value="Znf_MYND"/>
</dbReference>
<feature type="domain" description="MYND-type" evidence="4">
    <location>
        <begin position="9"/>
        <end position="49"/>
    </location>
</feature>
<dbReference type="AlphaFoldDB" id="A0A061BHL8"/>
<evidence type="ECO:0000256" key="2">
    <source>
        <dbReference type="ARBA" id="ARBA00022771"/>
    </source>
</evidence>
<dbReference type="Pfam" id="PF01753">
    <property type="entry name" value="zf-MYND"/>
    <property type="match status" value="1"/>
</dbReference>
<dbReference type="Gene3D" id="6.10.140.2220">
    <property type="match status" value="1"/>
</dbReference>
<accession>A0A061BHL8</accession>
<dbReference type="GO" id="GO:0008270">
    <property type="term" value="F:zinc ion binding"/>
    <property type="evidence" value="ECO:0007669"/>
    <property type="project" value="UniProtKB-KW"/>
</dbReference>
<dbReference type="OrthoDB" id="407198at2759"/>
<protein>
    <submittedName>
        <fullName evidence="5">RHTO0S21e00672g1_1</fullName>
    </submittedName>
</protein>
<keyword evidence="3" id="KW-0862">Zinc</keyword>
<reference evidence="5" key="1">
    <citation type="journal article" date="2014" name="Genome Announc.">
        <title>Draft genome sequence of Rhodosporidium toruloides CECT1137, an oleaginous yeast of biotechnological interest.</title>
        <authorList>
            <person name="Morin N."/>
            <person name="Calcas X."/>
            <person name="Devillers H."/>
            <person name="Durrens P."/>
            <person name="Sherman D.J."/>
            <person name="Nicaud J.-M."/>
            <person name="Neuveglise C."/>
        </authorList>
    </citation>
    <scope>NUCLEOTIDE SEQUENCE</scope>
    <source>
        <strain evidence="5">CECT1137</strain>
    </source>
</reference>
<dbReference type="EMBL" id="LK052956">
    <property type="protein sequence ID" value="CDR48872.1"/>
    <property type="molecule type" value="Genomic_DNA"/>
</dbReference>
<evidence type="ECO:0000256" key="3">
    <source>
        <dbReference type="ARBA" id="ARBA00022833"/>
    </source>
</evidence>
<gene>
    <name evidence="5" type="ORF">RHTO0S_21e00672g</name>
</gene>
<keyword evidence="1" id="KW-0479">Metal-binding</keyword>
<sequence>MGTNATGRCLVCYAETKNRCSKCAGAGVDLFFCSPEHQKLAWQGHRLFCGPSAYQVVFPGLSDEELTAVFENLYKPQSKPDGGLFRPANIFSLDGQITPELLEGFIREELIKTAPRHQESSPQYLLMRLRTIYPLESLSLPAQLLSQFSKVMDRFVARGMISDAMLSHPWSHCELLHRLFTVMTLTEHDRKLPTPKDVPAFTFSGPTLNSYRALRWFIEDEFEKAFAAQAFEIVESHFYGLNALDKVLAKQSQVQQV</sequence>
<evidence type="ECO:0000313" key="5">
    <source>
        <dbReference type="EMBL" id="CDR48872.1"/>
    </source>
</evidence>
<dbReference type="SUPFAM" id="SSF144232">
    <property type="entry name" value="HIT/MYND zinc finger-like"/>
    <property type="match status" value="1"/>
</dbReference>
<evidence type="ECO:0000256" key="1">
    <source>
        <dbReference type="ARBA" id="ARBA00022723"/>
    </source>
</evidence>
<evidence type="ECO:0000259" key="4">
    <source>
        <dbReference type="Pfam" id="PF01753"/>
    </source>
</evidence>
<name>A0A061BHL8_RHOTO</name>